<reference evidence="2" key="1">
    <citation type="journal article" date="2014" name="Int. J. Syst. Evol. Microbiol.">
        <title>Complete genome sequence of Corynebacterium casei LMG S-19264T (=DSM 44701T), isolated from a smear-ripened cheese.</title>
        <authorList>
            <consortium name="US DOE Joint Genome Institute (JGI-PGF)"/>
            <person name="Walter F."/>
            <person name="Albersmeier A."/>
            <person name="Kalinowski J."/>
            <person name="Ruckert C."/>
        </authorList>
    </citation>
    <scope>NUCLEOTIDE SEQUENCE</scope>
    <source>
        <strain evidence="2">NBRC 110071</strain>
    </source>
</reference>
<accession>A0AA37S8C3</accession>
<organism evidence="2 3">
    <name type="scientific">Litoribrevibacter albus</name>
    <dbReference type="NCBI Taxonomy" id="1473156"/>
    <lineage>
        <taxon>Bacteria</taxon>
        <taxon>Pseudomonadati</taxon>
        <taxon>Pseudomonadota</taxon>
        <taxon>Gammaproteobacteria</taxon>
        <taxon>Oceanospirillales</taxon>
        <taxon>Oceanospirillaceae</taxon>
        <taxon>Litoribrevibacter</taxon>
    </lineage>
</organism>
<dbReference type="EMBL" id="BSNM01000003">
    <property type="protein sequence ID" value="GLQ30079.1"/>
    <property type="molecule type" value="Genomic_DNA"/>
</dbReference>
<comment type="caution">
    <text evidence="2">The sequence shown here is derived from an EMBL/GenBank/DDBJ whole genome shotgun (WGS) entry which is preliminary data.</text>
</comment>
<keyword evidence="3" id="KW-1185">Reference proteome</keyword>
<evidence type="ECO:0000313" key="2">
    <source>
        <dbReference type="EMBL" id="GLQ30079.1"/>
    </source>
</evidence>
<reference evidence="2" key="2">
    <citation type="submission" date="2023-01" db="EMBL/GenBank/DDBJ databases">
        <title>Draft genome sequence of Litoribrevibacter albus strain NBRC 110071.</title>
        <authorList>
            <person name="Sun Q."/>
            <person name="Mori K."/>
        </authorList>
    </citation>
    <scope>NUCLEOTIDE SEQUENCE</scope>
    <source>
        <strain evidence="2">NBRC 110071</strain>
    </source>
</reference>
<proteinExistence type="predicted"/>
<protein>
    <submittedName>
        <fullName evidence="2">Uncharacterized protein</fullName>
    </submittedName>
</protein>
<evidence type="ECO:0000313" key="3">
    <source>
        <dbReference type="Proteomes" id="UP001161389"/>
    </source>
</evidence>
<keyword evidence="1" id="KW-1133">Transmembrane helix</keyword>
<gene>
    <name evidence="2" type="ORF">GCM10007876_05570</name>
</gene>
<feature type="transmembrane region" description="Helical" evidence="1">
    <location>
        <begin position="6"/>
        <end position="23"/>
    </location>
</feature>
<dbReference type="AlphaFoldDB" id="A0AA37S8C3"/>
<sequence length="182" mass="20180">MQLWVIVAGLAFLMVLGSILWIMPSKRDRRIAGLRQAAIIKGVRVKLIKYPLINLSGRVEEGAVDAAGYSFDGVESNRLHSGWMLIRSHHNVEETSSSSSFAGWDWYINQGELPLAIIQHIESLLGAYKEQLHAVSILSGGITIGWNEDGTADDVIKFEDWANTLRGLLGDYFASLDEHEGE</sequence>
<keyword evidence="1" id="KW-0812">Transmembrane</keyword>
<evidence type="ECO:0000256" key="1">
    <source>
        <dbReference type="SAM" id="Phobius"/>
    </source>
</evidence>
<dbReference type="Proteomes" id="UP001161389">
    <property type="component" value="Unassembled WGS sequence"/>
</dbReference>
<dbReference type="RefSeq" id="WP_284378508.1">
    <property type="nucleotide sequence ID" value="NZ_BSNM01000003.1"/>
</dbReference>
<name>A0AA37S8C3_9GAMM</name>
<keyword evidence="1" id="KW-0472">Membrane</keyword>